<dbReference type="Proteomes" id="UP001499854">
    <property type="component" value="Unassembled WGS sequence"/>
</dbReference>
<reference evidence="2 3" key="1">
    <citation type="journal article" date="2019" name="Int. J. Syst. Evol. Microbiol.">
        <title>The Global Catalogue of Microorganisms (GCM) 10K type strain sequencing project: providing services to taxonomists for standard genome sequencing and annotation.</title>
        <authorList>
            <consortium name="The Broad Institute Genomics Platform"/>
            <consortium name="The Broad Institute Genome Sequencing Center for Infectious Disease"/>
            <person name="Wu L."/>
            <person name="Ma J."/>
        </authorList>
    </citation>
    <scope>NUCLEOTIDE SEQUENCE [LARGE SCALE GENOMIC DNA]</scope>
    <source>
        <strain evidence="2 3">JCM 16013</strain>
    </source>
</reference>
<accession>A0ABN2T0W5</accession>
<name>A0ABN2T0W5_9ACTN</name>
<dbReference type="Pfam" id="PF20530">
    <property type="entry name" value="DUF6745"/>
    <property type="match status" value="1"/>
</dbReference>
<gene>
    <name evidence="2" type="ORF">GCM10009838_71060</name>
</gene>
<keyword evidence="3" id="KW-1185">Reference proteome</keyword>
<dbReference type="EMBL" id="BAAAQM010000056">
    <property type="protein sequence ID" value="GAA1995939.1"/>
    <property type="molecule type" value="Genomic_DNA"/>
</dbReference>
<organism evidence="2 3">
    <name type="scientific">Catenulispora subtropica</name>
    <dbReference type="NCBI Taxonomy" id="450798"/>
    <lineage>
        <taxon>Bacteria</taxon>
        <taxon>Bacillati</taxon>
        <taxon>Actinomycetota</taxon>
        <taxon>Actinomycetes</taxon>
        <taxon>Catenulisporales</taxon>
        <taxon>Catenulisporaceae</taxon>
        <taxon>Catenulispora</taxon>
    </lineage>
</organism>
<feature type="domain" description="DUF6745" evidence="1">
    <location>
        <begin position="229"/>
        <end position="435"/>
    </location>
</feature>
<protein>
    <recommendedName>
        <fullName evidence="1">DUF6745 domain-containing protein</fullName>
    </recommendedName>
</protein>
<evidence type="ECO:0000259" key="1">
    <source>
        <dbReference type="Pfam" id="PF20530"/>
    </source>
</evidence>
<dbReference type="RefSeq" id="WP_344661562.1">
    <property type="nucleotide sequence ID" value="NZ_BAAAQM010000056.1"/>
</dbReference>
<comment type="caution">
    <text evidence="2">The sequence shown here is derived from an EMBL/GenBank/DDBJ whole genome shotgun (WGS) entry which is preliminary data.</text>
</comment>
<proteinExistence type="predicted"/>
<evidence type="ECO:0000313" key="3">
    <source>
        <dbReference type="Proteomes" id="UP001499854"/>
    </source>
</evidence>
<dbReference type="InterPro" id="IPR046633">
    <property type="entry name" value="DUF6745"/>
</dbReference>
<evidence type="ECO:0000313" key="2">
    <source>
        <dbReference type="EMBL" id="GAA1995939.1"/>
    </source>
</evidence>
<sequence>MGSRISRLTERTAALAAIRQEWLDAQSCTLPADRYEAEFGIALAYDSAGLTPPRTVVWVPDPALGAVVAAVLANRGTRTSGMVWSEARQRGRRAASLVYTNRAWDQAHAATRFPTGRVESATRSAALGLTFTTRSPKTPVPRDPFVLQSEWRATQTRIEASMATWGLHAFWSHGRVDYRKRGVRVAMEAVGAPEKDLPQWLRYRTPQYLQVKECLDWALGQQEHLEELALLDALGRLDNQLFTRLHHDTTPFRPVDGIARVARSAGWWWPFEDVAVVCERPSVRALDREGRLHAEDGPALAYPDGGFSAYFWHGRVVPRWAVLEPTVARIATEPNVEVRRCAIESMGWARFTEEAELTLLDECPDPGNPGQWLSLHSVPGKVWGTPAHVLVCTNGSVDLDGGRHTFGLLVPVTVGTALGAAAWGYGLTADEYAQLQRRA</sequence>